<evidence type="ECO:0000256" key="7">
    <source>
        <dbReference type="ARBA" id="ARBA00023306"/>
    </source>
</evidence>
<dbReference type="Gene3D" id="3.10.20.310">
    <property type="entry name" value="membrane protein fhac"/>
    <property type="match status" value="1"/>
</dbReference>
<evidence type="ECO:0000313" key="11">
    <source>
        <dbReference type="EMBL" id="MBJ7596206.1"/>
    </source>
</evidence>
<keyword evidence="7" id="KW-0131">Cell cycle</keyword>
<evidence type="ECO:0000259" key="10">
    <source>
        <dbReference type="PROSITE" id="PS51779"/>
    </source>
</evidence>
<dbReference type="PANTHER" id="PTHR35851:SF1">
    <property type="entry name" value="CELL DIVISION PROTEIN FTSQ"/>
    <property type="match status" value="1"/>
</dbReference>
<keyword evidence="2" id="KW-1003">Cell membrane</keyword>
<dbReference type="InterPro" id="IPR013685">
    <property type="entry name" value="POTRA_FtsQ_type"/>
</dbReference>
<feature type="region of interest" description="Disordered" evidence="8">
    <location>
        <begin position="307"/>
        <end position="381"/>
    </location>
</feature>
<dbReference type="Pfam" id="PF08478">
    <property type="entry name" value="POTRA_1"/>
    <property type="match status" value="1"/>
</dbReference>
<protein>
    <submittedName>
        <fullName evidence="11">FtsQ-type POTRA domain-containing protein</fullName>
    </submittedName>
</protein>
<reference evidence="11 14" key="3">
    <citation type="submission" date="2020-10" db="EMBL/GenBank/DDBJ databases">
        <title>Ca. Dormibacterota MAGs.</title>
        <authorList>
            <person name="Montgomery K."/>
        </authorList>
    </citation>
    <scope>NUCLEOTIDE SEQUENCE [LARGE SCALE GENOMIC DNA]</scope>
    <source>
        <strain evidence="11">SC8812_S17_18</strain>
    </source>
</reference>
<feature type="compositionally biased region" description="Pro residues" evidence="8">
    <location>
        <begin position="351"/>
        <end position="381"/>
    </location>
</feature>
<evidence type="ECO:0000256" key="1">
    <source>
        <dbReference type="ARBA" id="ARBA00004370"/>
    </source>
</evidence>
<dbReference type="AlphaFoldDB" id="A0A2W5Z6M3"/>
<keyword evidence="3" id="KW-0132">Cell division</keyword>
<accession>A0A934K4J5</accession>
<dbReference type="GO" id="GO:0090529">
    <property type="term" value="P:cell septum assembly"/>
    <property type="evidence" value="ECO:0007669"/>
    <property type="project" value="InterPro"/>
</dbReference>
<accession>A0A2W5Z6M3</accession>
<feature type="compositionally biased region" description="Low complexity" evidence="8">
    <location>
        <begin position="333"/>
        <end position="350"/>
    </location>
</feature>
<dbReference type="PROSITE" id="PS51779">
    <property type="entry name" value="POTRA"/>
    <property type="match status" value="1"/>
</dbReference>
<reference evidence="12" key="2">
    <citation type="submission" date="2018-05" db="EMBL/GenBank/DDBJ databases">
        <authorList>
            <person name="Ferrari B."/>
        </authorList>
    </citation>
    <scope>NUCLEOTIDE SEQUENCE</scope>
    <source>
        <strain evidence="12">RRmetagenome_bin12</strain>
    </source>
</reference>
<evidence type="ECO:0000256" key="5">
    <source>
        <dbReference type="ARBA" id="ARBA00022989"/>
    </source>
</evidence>
<comment type="caution">
    <text evidence="12">The sequence shown here is derived from an EMBL/GenBank/DDBJ whole genome shotgun (WGS) entry which is preliminary data.</text>
</comment>
<reference evidence="12 13" key="1">
    <citation type="journal article" date="2017" name="Nature">
        <title>Atmospheric trace gases support primary production in Antarctic desert surface soil.</title>
        <authorList>
            <person name="Ji M."/>
            <person name="Greening C."/>
            <person name="Vanwonterghem I."/>
            <person name="Carere C.R."/>
            <person name="Bay S.K."/>
            <person name="Steen J.A."/>
            <person name="Montgomery K."/>
            <person name="Lines T."/>
            <person name="Beardall J."/>
            <person name="van Dorst J."/>
            <person name="Snape I."/>
            <person name="Stott M.B."/>
            <person name="Hugenholtz P."/>
            <person name="Ferrari B.C."/>
        </authorList>
    </citation>
    <scope>NUCLEOTIDE SEQUENCE [LARGE SCALE GENOMIC DNA]</scope>
    <source>
        <strain evidence="12">RRmetagenome_bin12</strain>
    </source>
</reference>
<gene>
    <name evidence="12" type="ORF">DLM65_12610</name>
    <name evidence="11" type="ORF">JF886_15360</name>
</gene>
<dbReference type="RefSeq" id="WP_337314035.1">
    <property type="nucleotide sequence ID" value="NZ_JAEKNS010000151.1"/>
</dbReference>
<evidence type="ECO:0000313" key="12">
    <source>
        <dbReference type="EMBL" id="PZR78495.1"/>
    </source>
</evidence>
<proteinExistence type="predicted"/>
<evidence type="ECO:0000256" key="6">
    <source>
        <dbReference type="ARBA" id="ARBA00023136"/>
    </source>
</evidence>
<feature type="region of interest" description="Disordered" evidence="8">
    <location>
        <begin position="44"/>
        <end position="66"/>
    </location>
</feature>
<feature type="domain" description="POTRA" evidence="10">
    <location>
        <begin position="101"/>
        <end position="168"/>
    </location>
</feature>
<dbReference type="EMBL" id="QHBU01000256">
    <property type="protein sequence ID" value="PZR78495.1"/>
    <property type="molecule type" value="Genomic_DNA"/>
</dbReference>
<evidence type="ECO:0000256" key="2">
    <source>
        <dbReference type="ARBA" id="ARBA00022475"/>
    </source>
</evidence>
<evidence type="ECO:0000256" key="8">
    <source>
        <dbReference type="SAM" id="MobiDB-lite"/>
    </source>
</evidence>
<organism evidence="12 13">
    <name type="scientific">Candidatus Aeolococcus gillhamiae</name>
    <dbReference type="NCBI Taxonomy" id="3127015"/>
    <lineage>
        <taxon>Bacteria</taxon>
        <taxon>Bacillati</taxon>
        <taxon>Candidatus Dormiibacterota</taxon>
        <taxon>Candidatus Dormibacteria</taxon>
        <taxon>Candidatus Aeolococcales</taxon>
        <taxon>Candidatus Aeolococcaceae</taxon>
        <taxon>Candidatus Aeolococcus</taxon>
    </lineage>
</organism>
<evidence type="ECO:0000256" key="3">
    <source>
        <dbReference type="ARBA" id="ARBA00022618"/>
    </source>
</evidence>
<evidence type="ECO:0000313" key="14">
    <source>
        <dbReference type="Proteomes" id="UP000606991"/>
    </source>
</evidence>
<dbReference type="PANTHER" id="PTHR35851">
    <property type="entry name" value="CELL DIVISION PROTEIN FTSQ"/>
    <property type="match status" value="1"/>
</dbReference>
<dbReference type="EMBL" id="JAEKNS010000151">
    <property type="protein sequence ID" value="MBJ7596206.1"/>
    <property type="molecule type" value="Genomic_DNA"/>
</dbReference>
<keyword evidence="4 9" id="KW-0812">Transmembrane</keyword>
<evidence type="ECO:0000256" key="4">
    <source>
        <dbReference type="ARBA" id="ARBA00022692"/>
    </source>
</evidence>
<dbReference type="Proteomes" id="UP000248724">
    <property type="component" value="Unassembled WGS sequence"/>
</dbReference>
<evidence type="ECO:0000313" key="13">
    <source>
        <dbReference type="Proteomes" id="UP000248724"/>
    </source>
</evidence>
<feature type="transmembrane region" description="Helical" evidence="9">
    <location>
        <begin position="79"/>
        <end position="98"/>
    </location>
</feature>
<comment type="subcellular location">
    <subcellularLocation>
        <location evidence="1">Membrane</location>
    </subcellularLocation>
</comment>
<sequence length="381" mass="40016">MPQNLIERPSASTPLDAADARRAQLRAMAAALVDGPRMGRRFHIPAGVPLEPSPRRRHHGPRLRPPAVVRRRGPMVRRFVAGAFLLGQVGLLAALLTAPTFTVHTVEVTGDHLLSRDTVLAAAHVPQSSLFTVDGDAIRARITKLPWVRTATVTTQLPSTVRIIVTEWQPDLLLRHGTQTTFVAANGASVPFTQSTAAARKDVPLLLDYRPGRQQPLLSGLAGLLASASQRWPSVFGCRVSVFVMSNSNVLSVWSSTGWQAILGPLDSNDALAAIPGQLSVLAALKGRLDFSRPTFGYVDLENAATPAIGGHPGLPTSLRDDIAGSALPTSNPGVAVAPSTSPAAAGATPTPAPTATPAPTPRPTPSPLVLSLPPPPTRHG</sequence>
<keyword evidence="5 9" id="KW-1133">Transmembrane helix</keyword>
<name>A0A2W5Z6M3_9BACT</name>
<dbReference type="Proteomes" id="UP000606991">
    <property type="component" value="Unassembled WGS sequence"/>
</dbReference>
<keyword evidence="6 9" id="KW-0472">Membrane</keyword>
<dbReference type="InterPro" id="IPR034746">
    <property type="entry name" value="POTRA"/>
</dbReference>
<dbReference type="InterPro" id="IPR026579">
    <property type="entry name" value="FtsQ"/>
</dbReference>
<evidence type="ECO:0000256" key="9">
    <source>
        <dbReference type="SAM" id="Phobius"/>
    </source>
</evidence>
<dbReference type="GO" id="GO:0016020">
    <property type="term" value="C:membrane"/>
    <property type="evidence" value="ECO:0007669"/>
    <property type="project" value="UniProtKB-SubCell"/>
</dbReference>